<dbReference type="Proteomes" id="UP001208689">
    <property type="component" value="Chromosome"/>
</dbReference>
<protein>
    <recommendedName>
        <fullName evidence="3">TIGR00725 family protein</fullName>
    </recommendedName>
</protein>
<dbReference type="InterPro" id="IPR005268">
    <property type="entry name" value="CHP00725"/>
</dbReference>
<evidence type="ECO:0000313" key="2">
    <source>
        <dbReference type="Proteomes" id="UP001208689"/>
    </source>
</evidence>
<dbReference type="Pfam" id="PF18306">
    <property type="entry name" value="LDcluster4"/>
    <property type="match status" value="1"/>
</dbReference>
<evidence type="ECO:0008006" key="3">
    <source>
        <dbReference type="Google" id="ProtNLM"/>
    </source>
</evidence>
<dbReference type="Gene3D" id="3.40.50.450">
    <property type="match status" value="1"/>
</dbReference>
<accession>A0ABY6I0N6</accession>
<sequence>MINIPSFQSYNGVIAVCGASNISEENYHLAEQLGQEIAKKQYILICGGLGGTMEAVCKGVKSQKGFTIGILPGYEKSQANKYVDLIIPSGIGEARNFILVSSADGIITLSGGAGTLSEIAFAWRLKKPIVSLSTSGGWSQKLAGTRIDESRKEIIQGAKTPKKAVEQLIELMRVI</sequence>
<organism evidence="1 2">
    <name type="scientific">Candidatus Lokiarchaeum ossiferum</name>
    <dbReference type="NCBI Taxonomy" id="2951803"/>
    <lineage>
        <taxon>Archaea</taxon>
        <taxon>Promethearchaeati</taxon>
        <taxon>Promethearchaeota</taxon>
        <taxon>Promethearchaeia</taxon>
        <taxon>Promethearchaeales</taxon>
        <taxon>Promethearchaeaceae</taxon>
        <taxon>Candidatus Lokiarchaeum</taxon>
    </lineage>
</organism>
<reference evidence="1" key="1">
    <citation type="submission" date="2022-09" db="EMBL/GenBank/DDBJ databases">
        <title>Actin cytoskeleton and complex cell architecture in an #Asgard archaeon.</title>
        <authorList>
            <person name="Ponce Toledo R.I."/>
            <person name="Schleper C."/>
            <person name="Rodrigues Oliveira T."/>
            <person name="Wollweber F."/>
            <person name="Xu J."/>
            <person name="Rittmann S."/>
            <person name="Klingl A."/>
            <person name="Pilhofer M."/>
        </authorList>
    </citation>
    <scope>NUCLEOTIDE SEQUENCE</scope>
    <source>
        <strain evidence="1">B-35</strain>
    </source>
</reference>
<dbReference type="InterPro" id="IPR041164">
    <property type="entry name" value="LDcluster4"/>
</dbReference>
<dbReference type="InterPro" id="IPR052341">
    <property type="entry name" value="LOG_family_nucleotidases"/>
</dbReference>
<dbReference type="PANTHER" id="PTHR43393:SF3">
    <property type="entry name" value="LYSINE DECARBOXYLASE-LIKE PROTEIN"/>
    <property type="match status" value="1"/>
</dbReference>
<dbReference type="NCBIfam" id="TIGR00725">
    <property type="entry name" value="TIGR00725 family protein"/>
    <property type="match status" value="1"/>
</dbReference>
<dbReference type="SUPFAM" id="SSF102405">
    <property type="entry name" value="MCP/YpsA-like"/>
    <property type="match status" value="1"/>
</dbReference>
<name>A0ABY6I0N6_9ARCH</name>
<dbReference type="EMBL" id="CP104013">
    <property type="protein sequence ID" value="UYP48376.1"/>
    <property type="molecule type" value="Genomic_DNA"/>
</dbReference>
<dbReference type="PANTHER" id="PTHR43393">
    <property type="entry name" value="CYTOKININ RIBOSIDE 5'-MONOPHOSPHATE PHOSPHORIBOHYDROLASE"/>
    <property type="match status" value="1"/>
</dbReference>
<keyword evidence="2" id="KW-1185">Reference proteome</keyword>
<evidence type="ECO:0000313" key="1">
    <source>
        <dbReference type="EMBL" id="UYP48376.1"/>
    </source>
</evidence>
<gene>
    <name evidence="1" type="ORF">NEF87_004661</name>
</gene>
<proteinExistence type="predicted"/>